<reference evidence="1 2" key="1">
    <citation type="submission" date="2021-05" db="EMBL/GenBank/DDBJ databases">
        <title>A Polyphasic approach of four new species of the genus Ohtaekwangia: Ohtaekwangia histidinii sp. nov., Ohtaekwangia cretensis sp. nov., Ohtaekwangia indiensis sp. nov., Ohtaekwangia reichenbachii sp. nov. from diverse environment.</title>
        <authorList>
            <person name="Octaviana S."/>
        </authorList>
    </citation>
    <scope>NUCLEOTIDE SEQUENCE [LARGE SCALE GENOMIC DNA]</scope>
    <source>
        <strain evidence="1 2">PWU5</strain>
    </source>
</reference>
<dbReference type="AlphaFoldDB" id="A0AAP2E3S4"/>
<comment type="caution">
    <text evidence="1">The sequence shown here is derived from an EMBL/GenBank/DDBJ whole genome shotgun (WGS) entry which is preliminary data.</text>
</comment>
<sequence length="43" mass="4958">TGTAAVAKLELTREGKKTFTDYLVLAKFTEGWRIISKSFYRYP</sequence>
<dbReference type="InterPro" id="IPR032710">
    <property type="entry name" value="NTF2-like_dom_sf"/>
</dbReference>
<dbReference type="Proteomes" id="UP001319080">
    <property type="component" value="Unassembled WGS sequence"/>
</dbReference>
<name>A0AAP2E3S4_9BACT</name>
<organism evidence="1 2">
    <name type="scientific">Dawidia cretensis</name>
    <dbReference type="NCBI Taxonomy" id="2782350"/>
    <lineage>
        <taxon>Bacteria</taxon>
        <taxon>Pseudomonadati</taxon>
        <taxon>Bacteroidota</taxon>
        <taxon>Cytophagia</taxon>
        <taxon>Cytophagales</taxon>
        <taxon>Chryseotaleaceae</taxon>
        <taxon>Dawidia</taxon>
    </lineage>
</organism>
<dbReference type="Gene3D" id="3.10.450.50">
    <property type="match status" value="1"/>
</dbReference>
<keyword evidence="2" id="KW-1185">Reference proteome</keyword>
<dbReference type="RefSeq" id="WP_369075193.1">
    <property type="nucleotide sequence ID" value="NZ_JAHESE010000115.1"/>
</dbReference>
<feature type="non-terminal residue" evidence="1">
    <location>
        <position position="1"/>
    </location>
</feature>
<protein>
    <submittedName>
        <fullName evidence="1">Nuclear transport factor 2 family protein</fullName>
    </submittedName>
</protein>
<accession>A0AAP2E3S4</accession>
<dbReference type="SUPFAM" id="SSF54427">
    <property type="entry name" value="NTF2-like"/>
    <property type="match status" value="1"/>
</dbReference>
<dbReference type="EMBL" id="JAHESE010000115">
    <property type="protein sequence ID" value="MBT1712516.1"/>
    <property type="molecule type" value="Genomic_DNA"/>
</dbReference>
<gene>
    <name evidence="1" type="ORF">KK062_30050</name>
</gene>
<evidence type="ECO:0000313" key="2">
    <source>
        <dbReference type="Proteomes" id="UP001319080"/>
    </source>
</evidence>
<proteinExistence type="predicted"/>
<dbReference type="InterPro" id="IPR039437">
    <property type="entry name" value="FrzH/put_lumazine-bd"/>
</dbReference>
<dbReference type="Pfam" id="PF12893">
    <property type="entry name" value="Lumazine_bd_2"/>
    <property type="match status" value="1"/>
</dbReference>
<evidence type="ECO:0000313" key="1">
    <source>
        <dbReference type="EMBL" id="MBT1712516.1"/>
    </source>
</evidence>